<evidence type="ECO:0000256" key="1">
    <source>
        <dbReference type="SAM" id="Phobius"/>
    </source>
</evidence>
<feature type="transmembrane region" description="Helical" evidence="1">
    <location>
        <begin position="12"/>
        <end position="32"/>
    </location>
</feature>
<protein>
    <submittedName>
        <fullName evidence="2">DUF3971 domain-containing protein</fullName>
    </submittedName>
</protein>
<name>A0ABU4RKP8_9HYPH</name>
<accession>A0ABU4RKP8</accession>
<keyword evidence="1" id="KW-1133">Transmembrane helix</keyword>
<dbReference type="Proteomes" id="UP001274321">
    <property type="component" value="Unassembled WGS sequence"/>
</dbReference>
<keyword evidence="1" id="KW-0472">Membrane</keyword>
<proteinExistence type="predicted"/>
<keyword evidence="1" id="KW-0812">Transmembrane</keyword>
<sequence length="1092" mass="114117">MPGQGLSRRRKLAIGAAAAVLCVVALVAVVLFTPVASILVTPQIVKALEARLGPGYRVQIGRSRTDITGEGLDLRLDDLSILDAGGNRVFSVPSASMAVDKALLAGTGNFPLRRIKLVQPRLTLRVEENGSVNLASSDGGLPLFGMPSTATSQASTLDILQMLTAADAVIGSGGPFARFSSAEVSAADIVIDDRRKGRTESLRNVDVRITRREKDGGLIASASSVEAGNRWSATATLTGHEGDSRNFDLGFENLPLGRLIEEALNGATPADFAGSLSGHLYAQVAPEGAIQTAGARLDVLGFQMISPVKREAATTVERGRVEVEWNGAERQLRLLKADVATGTTRVALGGQAKPIDAAGEEWEFSFGGTELAIPGLDAAAQALRFDRIELAGKAGIKRRHLDLQTVGLRGRALSVVAQGQFDFSGAVPQGDLAIASSRGPLAALLRVWPEPIAPNTRTYLSKNVRRAVVDEMTIAVKGPLSVGPSADRSLRLDARFSEGVLSYLADAPPAAGIAGRIVMGDRELDLVMDTGQVDFAEGRTLSIAGTRFTAPDHRPANFPGEIAVKLAGPIEAVSSLMATPSLARLAPGAAGALKGQGTAAGTVSLKGLIGRETEMAKMAISVDADVKDVSLPRAVGGKDIQDGNFHIALDGSALTVRGQARIGGAPTALEAMIARSGPGEFGQTSVAFSLDPSKIKDFAAEKWTLVGPVSARLTMPKAGEIQNAVLEADLSGARVQGPIGMTKSAGEAGRLKFTVDVLEKGWRLRDFQAQGGSIDARGVLELGPSGLVSADLGTFHASEGDDTRLKVTRAGNGYKVSLQGSSFDARSALKEAFSGSAGKDSLDMDVEAKLGTVTGHNGQILSGLDLKVVRRGADIRTLSLAARLGNGGVEARTSGEKRRIISVRAADAGAALRFLDVYGRVQGGTMTLEVVPGDVSHARLGLQGFQVGDQQLATIARGSRPQNNGGMTFTKMDAKFRATEGRILIDECLVYGNELGATLTGEINYAANDVGIRGTFLPAYAINNLFGKLPVIGAILGGGSKEGLLGITFEVDGKWSQPRMKVNPLSAVAPGFLRKLFEFRDDGNPQRANPPG</sequence>
<dbReference type="EMBL" id="JAXAFJ010000002">
    <property type="protein sequence ID" value="MDX6805414.1"/>
    <property type="molecule type" value="Genomic_DNA"/>
</dbReference>
<evidence type="ECO:0000313" key="3">
    <source>
        <dbReference type="Proteomes" id="UP001274321"/>
    </source>
</evidence>
<dbReference type="RefSeq" id="WP_319843531.1">
    <property type="nucleotide sequence ID" value="NZ_JAXAFJ010000002.1"/>
</dbReference>
<keyword evidence="3" id="KW-1185">Reference proteome</keyword>
<gene>
    <name evidence="2" type="ORF">SCD90_04995</name>
</gene>
<evidence type="ECO:0000313" key="2">
    <source>
        <dbReference type="EMBL" id="MDX6805414.1"/>
    </source>
</evidence>
<organism evidence="2 3">
    <name type="scientific">Terrihabitans rhizophilus</name>
    <dbReference type="NCBI Taxonomy" id="3092662"/>
    <lineage>
        <taxon>Bacteria</taxon>
        <taxon>Pseudomonadati</taxon>
        <taxon>Pseudomonadota</taxon>
        <taxon>Alphaproteobacteria</taxon>
        <taxon>Hyphomicrobiales</taxon>
        <taxon>Terrihabitans</taxon>
    </lineage>
</organism>
<comment type="caution">
    <text evidence="2">The sequence shown here is derived from an EMBL/GenBank/DDBJ whole genome shotgun (WGS) entry which is preliminary data.</text>
</comment>
<reference evidence="2 3" key="1">
    <citation type="submission" date="2023-11" db="EMBL/GenBank/DDBJ databases">
        <authorList>
            <person name="Bao R."/>
        </authorList>
    </citation>
    <scope>NUCLEOTIDE SEQUENCE [LARGE SCALE GENOMIC DNA]</scope>
    <source>
        <strain evidence="2 3">PJ23</strain>
    </source>
</reference>